<dbReference type="RefSeq" id="WP_005585291.1">
    <property type="nucleotide sequence ID" value="NZ_LT669839.1"/>
</dbReference>
<dbReference type="OrthoDB" id="2087562at2"/>
<evidence type="ECO:0000313" key="2">
    <source>
        <dbReference type="Proteomes" id="UP000245423"/>
    </source>
</evidence>
<sequence>MHYVKKKYDPDLSNEDLEQLESVIEKAIFNKQYIFNENFEVTDARYELAKLADDEKLLYEKRGFEIRSNMISKACGDIDKSMLKLQKRVAREPYIWVMASYKQKNCKSSIPTSSKKIHSNI</sequence>
<dbReference type="AlphaFoldDB" id="M1ZAN9"/>
<proteinExistence type="predicted"/>
<dbReference type="Proteomes" id="UP000245423">
    <property type="component" value="Chromosome 1"/>
</dbReference>
<gene>
    <name evidence="1" type="ORF">CUESP1_0879</name>
</gene>
<dbReference type="EMBL" id="LT669839">
    <property type="protein sequence ID" value="SHD76257.1"/>
    <property type="molecule type" value="Genomic_DNA"/>
</dbReference>
<protein>
    <submittedName>
        <fullName evidence="1">Uncharacterized protein</fullName>
    </submittedName>
</protein>
<keyword evidence="2" id="KW-1185">Reference proteome</keyword>
<reference evidence="1 2" key="1">
    <citation type="submission" date="2016-11" db="EMBL/GenBank/DDBJ databases">
        <authorList>
            <person name="Manzoor S."/>
        </authorList>
    </citation>
    <scope>NUCLEOTIDE SEQUENCE [LARGE SCALE GENOMIC DNA]</scope>
    <source>
        <strain evidence="1">Clostridium ultunense strain Esp</strain>
    </source>
</reference>
<organism evidence="1 2">
    <name type="scientific">[Clostridium] ultunense Esp</name>
    <dbReference type="NCBI Taxonomy" id="1288971"/>
    <lineage>
        <taxon>Bacteria</taxon>
        <taxon>Bacillati</taxon>
        <taxon>Bacillota</taxon>
        <taxon>Tissierellia</taxon>
        <taxon>Tissierellales</taxon>
        <taxon>Tepidimicrobiaceae</taxon>
        <taxon>Schnuerera</taxon>
    </lineage>
</organism>
<accession>M1ZAN9</accession>
<evidence type="ECO:0000313" key="1">
    <source>
        <dbReference type="EMBL" id="SHD76257.1"/>
    </source>
</evidence>
<dbReference type="HOGENOM" id="CLU_2034054_0_0_9"/>
<name>M1ZAN9_9FIRM</name>